<dbReference type="GO" id="GO:0016020">
    <property type="term" value="C:membrane"/>
    <property type="evidence" value="ECO:0007669"/>
    <property type="project" value="UniProtKB-SubCell"/>
</dbReference>
<sequence>MEASQKILNNSAHMFYPPELEIANYLANELHGHFLLFAFAVICAIILLKTFIITNRAHPKLPGKEKAAILWFTLSGAIHLFFEGYFSLNHFRMGPAQDLFGQLWKEDALADSRYLTSDPFVLCMETVTAFLWGPICLTVAVFITTSHPLRHPLQIIVCVGQIYGLILYYATSMFDHYYNGIAYSRPEFLYFWFYYFFMNFIWMVFPGILLVSSVRTVTKALAALEKINTYFLAGRKIRRGSFSAEEQQPKPVNTPRPSANAHSNENGHASRSMQEQEQQPMTTSYQYAYSHDNIQRSDFAQEQGLNSVNTSQPRRPHVNAQSHGSIPANGSPSGQEPKFVNFSRPLVYAQSPGSVRATGSSSRGQELNLMTPRENAVSRVMKKQPRREPHPFPRAISSIRLEGYADPYENTLLPTDLDRRQLHFRELHPPPYLEREELRPMQHVRKEMSAI</sequence>
<protein>
    <recommendedName>
        <fullName evidence="16">EXPERA domain-containing protein</fullName>
    </recommendedName>
</protein>
<keyword evidence="5" id="KW-0752">Steroid biosynthesis</keyword>
<feature type="transmembrane region" description="Helical" evidence="15">
    <location>
        <begin position="155"/>
        <end position="171"/>
    </location>
</feature>
<proteinExistence type="inferred from homology"/>
<keyword evidence="12" id="KW-0413">Isomerase</keyword>
<feature type="compositionally biased region" description="Polar residues" evidence="14">
    <location>
        <begin position="255"/>
        <end position="283"/>
    </location>
</feature>
<feature type="compositionally biased region" description="Polar residues" evidence="14">
    <location>
        <begin position="306"/>
        <end position="334"/>
    </location>
</feature>
<dbReference type="GO" id="GO:0016126">
    <property type="term" value="P:sterol biosynthetic process"/>
    <property type="evidence" value="ECO:0007669"/>
    <property type="project" value="UniProtKB-KW"/>
</dbReference>
<keyword evidence="18" id="KW-1185">Reference proteome</keyword>
<dbReference type="Pfam" id="PF05241">
    <property type="entry name" value="EBP"/>
    <property type="match status" value="1"/>
</dbReference>
<evidence type="ECO:0000256" key="14">
    <source>
        <dbReference type="SAM" id="MobiDB-lite"/>
    </source>
</evidence>
<evidence type="ECO:0000256" key="8">
    <source>
        <dbReference type="ARBA" id="ARBA00023098"/>
    </source>
</evidence>
<feature type="region of interest" description="Disordered" evidence="14">
    <location>
        <begin position="373"/>
        <end position="392"/>
    </location>
</feature>
<feature type="transmembrane region" description="Helical" evidence="15">
    <location>
        <begin position="191"/>
        <end position="211"/>
    </location>
</feature>
<keyword evidence="3" id="KW-0444">Lipid biosynthesis</keyword>
<organism evidence="17 18">
    <name type="scientific">Cudoniella acicularis</name>
    <dbReference type="NCBI Taxonomy" id="354080"/>
    <lineage>
        <taxon>Eukaryota</taxon>
        <taxon>Fungi</taxon>
        <taxon>Dikarya</taxon>
        <taxon>Ascomycota</taxon>
        <taxon>Pezizomycotina</taxon>
        <taxon>Leotiomycetes</taxon>
        <taxon>Helotiales</taxon>
        <taxon>Tricladiaceae</taxon>
        <taxon>Cudoniella</taxon>
    </lineage>
</organism>
<dbReference type="InterPro" id="IPR007905">
    <property type="entry name" value="EBP"/>
</dbReference>
<evidence type="ECO:0000313" key="18">
    <source>
        <dbReference type="Proteomes" id="UP000566819"/>
    </source>
</evidence>
<evidence type="ECO:0000256" key="9">
    <source>
        <dbReference type="ARBA" id="ARBA00023136"/>
    </source>
</evidence>
<evidence type="ECO:0000256" key="4">
    <source>
        <dbReference type="ARBA" id="ARBA00022692"/>
    </source>
</evidence>
<dbReference type="InterPro" id="IPR033118">
    <property type="entry name" value="EXPERA"/>
</dbReference>
<evidence type="ECO:0000256" key="6">
    <source>
        <dbReference type="ARBA" id="ARBA00022989"/>
    </source>
</evidence>
<keyword evidence="4 13" id="KW-0812">Transmembrane</keyword>
<evidence type="ECO:0000256" key="7">
    <source>
        <dbReference type="ARBA" id="ARBA00023011"/>
    </source>
</evidence>
<keyword evidence="9 13" id="KW-0472">Membrane</keyword>
<gene>
    <name evidence="17" type="ORF">G7Y89_g13750</name>
</gene>
<dbReference type="GO" id="GO:0005783">
    <property type="term" value="C:endoplasmic reticulum"/>
    <property type="evidence" value="ECO:0007669"/>
    <property type="project" value="TreeGrafter"/>
</dbReference>
<keyword evidence="6 13" id="KW-1133">Transmembrane helix</keyword>
<feature type="region of interest" description="Disordered" evidence="14">
    <location>
        <begin position="242"/>
        <end position="283"/>
    </location>
</feature>
<dbReference type="GO" id="GO:0047750">
    <property type="term" value="F:cholestenol delta-isomerase activity"/>
    <property type="evidence" value="ECO:0007669"/>
    <property type="project" value="InterPro"/>
</dbReference>
<keyword evidence="11" id="KW-0753">Steroid metabolism</keyword>
<accession>A0A8H4R8P6</accession>
<evidence type="ECO:0000256" key="12">
    <source>
        <dbReference type="ARBA" id="ARBA00023235"/>
    </source>
</evidence>
<dbReference type="OrthoDB" id="58557at2759"/>
<comment type="subcellular location">
    <subcellularLocation>
        <location evidence="1">Membrane</location>
        <topology evidence="1">Multi-pass membrane protein</topology>
    </subcellularLocation>
</comment>
<evidence type="ECO:0000256" key="1">
    <source>
        <dbReference type="ARBA" id="ARBA00004141"/>
    </source>
</evidence>
<keyword evidence="10" id="KW-1207">Sterol metabolism</keyword>
<feature type="transmembrane region" description="Helical" evidence="15">
    <location>
        <begin position="67"/>
        <end position="88"/>
    </location>
</feature>
<evidence type="ECO:0000256" key="11">
    <source>
        <dbReference type="ARBA" id="ARBA00023221"/>
    </source>
</evidence>
<evidence type="ECO:0000256" key="13">
    <source>
        <dbReference type="PROSITE-ProRule" id="PRU01087"/>
    </source>
</evidence>
<dbReference type="GO" id="GO:0004769">
    <property type="term" value="F:steroid Delta-isomerase activity"/>
    <property type="evidence" value="ECO:0007669"/>
    <property type="project" value="TreeGrafter"/>
</dbReference>
<evidence type="ECO:0000313" key="17">
    <source>
        <dbReference type="EMBL" id="KAF4624423.1"/>
    </source>
</evidence>
<dbReference type="PANTHER" id="PTHR14207:SF0">
    <property type="entry name" value="3-BETA-HYDROXYSTEROID-DELTA(8),DELTA(7)-ISOMERASE"/>
    <property type="match status" value="1"/>
</dbReference>
<name>A0A8H4R8P6_9HELO</name>
<reference evidence="17 18" key="1">
    <citation type="submission" date="2020-03" db="EMBL/GenBank/DDBJ databases">
        <title>Draft Genome Sequence of Cudoniella acicularis.</title>
        <authorList>
            <person name="Buettner E."/>
            <person name="Kellner H."/>
        </authorList>
    </citation>
    <scope>NUCLEOTIDE SEQUENCE [LARGE SCALE GENOMIC DNA]</scope>
    <source>
        <strain evidence="17 18">DSM 108380</strain>
    </source>
</reference>
<keyword evidence="8" id="KW-0443">Lipid metabolism</keyword>
<feature type="transmembrane region" description="Helical" evidence="15">
    <location>
        <begin position="119"/>
        <end position="143"/>
    </location>
</feature>
<evidence type="ECO:0000256" key="2">
    <source>
        <dbReference type="ARBA" id="ARBA00008337"/>
    </source>
</evidence>
<dbReference type="GO" id="GO:0000247">
    <property type="term" value="F:C-8 sterol isomerase activity"/>
    <property type="evidence" value="ECO:0007669"/>
    <property type="project" value="TreeGrafter"/>
</dbReference>
<keyword evidence="7" id="KW-0756">Sterol biosynthesis</keyword>
<dbReference type="EMBL" id="JAAMPI010001661">
    <property type="protein sequence ID" value="KAF4624423.1"/>
    <property type="molecule type" value="Genomic_DNA"/>
</dbReference>
<feature type="transmembrane region" description="Helical" evidence="15">
    <location>
        <begin position="34"/>
        <end position="55"/>
    </location>
</feature>
<feature type="domain" description="EXPERA" evidence="16">
    <location>
        <begin position="64"/>
        <end position="210"/>
    </location>
</feature>
<comment type="caution">
    <text evidence="17">The sequence shown here is derived from an EMBL/GenBank/DDBJ whole genome shotgun (WGS) entry which is preliminary data.</text>
</comment>
<comment type="similarity">
    <text evidence="2">Belongs to the EBP family.</text>
</comment>
<dbReference type="PANTHER" id="PTHR14207">
    <property type="entry name" value="STEROL ISOMERASE"/>
    <property type="match status" value="1"/>
</dbReference>
<evidence type="ECO:0000256" key="15">
    <source>
        <dbReference type="SAM" id="Phobius"/>
    </source>
</evidence>
<evidence type="ECO:0000259" key="16">
    <source>
        <dbReference type="PROSITE" id="PS51751"/>
    </source>
</evidence>
<evidence type="ECO:0000256" key="3">
    <source>
        <dbReference type="ARBA" id="ARBA00022516"/>
    </source>
</evidence>
<feature type="region of interest" description="Disordered" evidence="14">
    <location>
        <begin position="306"/>
        <end position="339"/>
    </location>
</feature>
<evidence type="ECO:0000256" key="5">
    <source>
        <dbReference type="ARBA" id="ARBA00022955"/>
    </source>
</evidence>
<evidence type="ECO:0000256" key="10">
    <source>
        <dbReference type="ARBA" id="ARBA00023166"/>
    </source>
</evidence>
<dbReference type="Proteomes" id="UP000566819">
    <property type="component" value="Unassembled WGS sequence"/>
</dbReference>
<dbReference type="PROSITE" id="PS51751">
    <property type="entry name" value="EXPERA"/>
    <property type="match status" value="1"/>
</dbReference>
<dbReference type="AlphaFoldDB" id="A0A8H4R8P6"/>